<dbReference type="OrthoDB" id="155986at2"/>
<feature type="domain" description="YdbS-like PH" evidence="2">
    <location>
        <begin position="68"/>
        <end position="145"/>
    </location>
</feature>
<name>A0A1G6E3G1_9GAMM</name>
<gene>
    <name evidence="3" type="ORF">SAMN02927930_02046</name>
</gene>
<feature type="transmembrane region" description="Helical" evidence="1">
    <location>
        <begin position="224"/>
        <end position="250"/>
    </location>
</feature>
<keyword evidence="4" id="KW-1185">Reference proteome</keyword>
<dbReference type="Pfam" id="PF03703">
    <property type="entry name" value="bPH_2"/>
    <property type="match status" value="2"/>
</dbReference>
<keyword evidence="1" id="KW-0812">Transmembrane</keyword>
<reference evidence="4" key="1">
    <citation type="submission" date="2016-10" db="EMBL/GenBank/DDBJ databases">
        <authorList>
            <person name="Varghese N."/>
            <person name="Submissions S."/>
        </authorList>
    </citation>
    <scope>NUCLEOTIDE SEQUENCE [LARGE SCALE GENOMIC DNA]</scope>
    <source>
        <strain evidence="4">CGMCC 1.10824</strain>
    </source>
</reference>
<dbReference type="RefSeq" id="WP_092593948.1">
    <property type="nucleotide sequence ID" value="NZ_FMXN01000016.1"/>
</dbReference>
<feature type="transmembrane region" description="Helical" evidence="1">
    <location>
        <begin position="379"/>
        <end position="400"/>
    </location>
</feature>
<dbReference type="STRING" id="1159017.SAMN02927930_02046"/>
<accession>A0A1G6E3G1</accession>
<dbReference type="InterPro" id="IPR005182">
    <property type="entry name" value="YdbS-like_PH"/>
</dbReference>
<evidence type="ECO:0000313" key="4">
    <source>
        <dbReference type="Proteomes" id="UP000199626"/>
    </source>
</evidence>
<organism evidence="3 4">
    <name type="scientific">Pseudidiomarina indica</name>
    <dbReference type="NCBI Taxonomy" id="1159017"/>
    <lineage>
        <taxon>Bacteria</taxon>
        <taxon>Pseudomonadati</taxon>
        <taxon>Pseudomonadota</taxon>
        <taxon>Gammaproteobacteria</taxon>
        <taxon>Alteromonadales</taxon>
        <taxon>Idiomarinaceae</taxon>
        <taxon>Pseudidiomarina</taxon>
    </lineage>
</organism>
<feature type="domain" description="YdbS-like PH" evidence="2">
    <location>
        <begin position="400"/>
        <end position="473"/>
    </location>
</feature>
<keyword evidence="1" id="KW-0472">Membrane</keyword>
<evidence type="ECO:0000313" key="3">
    <source>
        <dbReference type="EMBL" id="SDB51987.1"/>
    </source>
</evidence>
<evidence type="ECO:0000259" key="2">
    <source>
        <dbReference type="Pfam" id="PF03703"/>
    </source>
</evidence>
<keyword evidence="1" id="KW-1133">Transmembrane helix</keyword>
<proteinExistence type="predicted"/>
<feature type="transmembrane region" description="Helical" evidence="1">
    <location>
        <begin position="350"/>
        <end position="373"/>
    </location>
</feature>
<dbReference type="PANTHER" id="PTHR34473">
    <property type="entry name" value="UPF0699 TRANSMEMBRANE PROTEIN YDBS"/>
    <property type="match status" value="1"/>
</dbReference>
<protein>
    <submittedName>
        <fullName evidence="3">Uncharacterized membrane protein YdbT, contains bPH2 (Pleckstrin homology) domain</fullName>
    </submittedName>
</protein>
<sequence length="488" mass="55724">MSNLSWQRTPLLTIGFFIAKEVRDLVRNITNLLPALAAIVVTDKLWIPYAVGGAYLTYIVVRAILNQRFFLYALAEDAIHIRSGIFGKTNLTLKYERIQQAEIDQSWYFRPFSLVTLRVDSAGSAGKEVEIPGLTIALAHQLRQRMLAESTMPQEVEIEVSAPPSHTKTVSFPIGEVFRAGLIDNKIFVIFAVLMYPITQGSFFEDTVIPWFNEQLSFIQDSALLSISIVVVTLAVILFLAIGLTMLRYYGLELTVADQRYQARMGLFTIRTLSFRYEKLQRVLFQQNIRSRLLRRYSARVNQLQPVAQSQQVEGGAFVLPVLTHEQLAQLCDWLGIPPRHELTWHKIHFIALLNPSFWVGLTAPAIALVCYFNEVSASLSLIVGAGSWLVLQTYTVAWWHCYRFTLTQGWLAKRQGVLGRRETWYPLYKAQQITVYQSPWLRLLGYANLVIHSAAGTEVIKYQPYETAVALQAEWIQRIGTDTRRWM</sequence>
<dbReference type="Proteomes" id="UP000199626">
    <property type="component" value="Unassembled WGS sequence"/>
</dbReference>
<dbReference type="EMBL" id="FMXN01000016">
    <property type="protein sequence ID" value="SDB51987.1"/>
    <property type="molecule type" value="Genomic_DNA"/>
</dbReference>
<feature type="transmembrane region" description="Helical" evidence="1">
    <location>
        <begin position="187"/>
        <end position="204"/>
    </location>
</feature>
<evidence type="ECO:0000256" key="1">
    <source>
        <dbReference type="SAM" id="Phobius"/>
    </source>
</evidence>
<dbReference type="AlphaFoldDB" id="A0A1G6E3G1"/>
<feature type="transmembrane region" description="Helical" evidence="1">
    <location>
        <begin position="46"/>
        <end position="65"/>
    </location>
</feature>
<dbReference type="PANTHER" id="PTHR34473:SF2">
    <property type="entry name" value="UPF0699 TRANSMEMBRANE PROTEIN YDBT"/>
    <property type="match status" value="1"/>
</dbReference>